<dbReference type="AlphaFoldDB" id="A0A6S6S4V1"/>
<reference evidence="1" key="1">
    <citation type="submission" date="2020-01" db="EMBL/GenBank/DDBJ databases">
        <authorList>
            <person name="Meier V. D."/>
            <person name="Meier V D."/>
        </authorList>
    </citation>
    <scope>NUCLEOTIDE SEQUENCE</scope>
    <source>
        <strain evidence="1">HLG_WM_MAG_03</strain>
    </source>
</reference>
<gene>
    <name evidence="1" type="ORF">HELGO_WM32290</name>
</gene>
<sequence>MADYIITKESKEILRDLSMQKNENLLCPILRVLQMRHSDLDVQQATRVIKTVLAN</sequence>
<evidence type="ECO:0000313" key="1">
    <source>
        <dbReference type="EMBL" id="CAA6800492.1"/>
    </source>
</evidence>
<dbReference type="EMBL" id="CACVAR010000071">
    <property type="protein sequence ID" value="CAA6800492.1"/>
    <property type="molecule type" value="Genomic_DNA"/>
</dbReference>
<accession>A0A6S6S4V1</accession>
<proteinExistence type="predicted"/>
<name>A0A6S6S4V1_9BACT</name>
<protein>
    <submittedName>
        <fullName evidence="1">Uncharacterized protein</fullName>
    </submittedName>
</protein>
<organism evidence="1">
    <name type="scientific">uncultured Sulfurovum sp</name>
    <dbReference type="NCBI Taxonomy" id="269237"/>
    <lineage>
        <taxon>Bacteria</taxon>
        <taxon>Pseudomonadati</taxon>
        <taxon>Campylobacterota</taxon>
        <taxon>Epsilonproteobacteria</taxon>
        <taxon>Campylobacterales</taxon>
        <taxon>Sulfurovaceae</taxon>
        <taxon>Sulfurovum</taxon>
        <taxon>environmental samples</taxon>
    </lineage>
</organism>